<dbReference type="Pfam" id="PF02353">
    <property type="entry name" value="CMAS"/>
    <property type="match status" value="1"/>
</dbReference>
<dbReference type="SUPFAM" id="SSF53335">
    <property type="entry name" value="S-adenosyl-L-methionine-dependent methyltransferases"/>
    <property type="match status" value="1"/>
</dbReference>
<dbReference type="InterPro" id="IPR029063">
    <property type="entry name" value="SAM-dependent_MTases_sf"/>
</dbReference>
<proteinExistence type="inferred from homology"/>
<dbReference type="EC" id="2.1.1.79" evidence="6"/>
<dbReference type="STRING" id="1404245.CGLY_15690"/>
<evidence type="ECO:0000256" key="4">
    <source>
        <dbReference type="ARBA" id="ARBA00022691"/>
    </source>
</evidence>
<keyword evidence="5" id="KW-0443">Lipid metabolism</keyword>
<dbReference type="eggNOG" id="COG2230">
    <property type="taxonomic scope" value="Bacteria"/>
</dbReference>
<sequence length="446" mass="48758">MTSTVTSAGQTTVAERLVALVTQATGVTAGDLPVQIRAWDGSTAGPDGSDCPTLVVRNPQALTRLLWSPGELGLAQAYVTGEIDAEPAQVGGPGSGAGDALTEGFTRLTALARRPEVRVRLTPSSLVSVLRGVKDLGVVGRRPAPPSTQAHLRGRVHTRDRDRSVIAHHYDLSNEFYAQILDETMSYSCACFGAGPDITLEDAQRAKLDLVCRALELTEGQHLLDVGCGWGSTAIHAAENYRVQVTAVTISREQRDWVEHLVRNRGLEDRVTVRLQDYRDITGEFDAVSSIEMGEHVGQRNYPSFIRMLHDRVRPGGRVLIQQMSRRGRHPGGGPFIEAFIAPDMHMRPLGETVSMLEDGGLEVRAVRGMRNDYARTVDHWIDRFHAHRDRIIALVGEEVFRVWHLYLVGGGMAFRQGRMGVDQILSVRPPDTTAPTAPAVPHAGV</sequence>
<evidence type="ECO:0000256" key="5">
    <source>
        <dbReference type="ARBA" id="ARBA00023098"/>
    </source>
</evidence>
<reference evidence="6 7" key="1">
    <citation type="journal article" date="2015" name="Int. J. Syst. Evol. Microbiol.">
        <title>Revisiting Corynebacterium glyciniphilum (ex Kubota et al., 1972) sp. nov., nom. rev., isolated from putrefied banana.</title>
        <authorList>
            <person name="Al-Dilaimi A."/>
            <person name="Bednarz H."/>
            <person name="Lomker A."/>
            <person name="Niehaus K."/>
            <person name="Kalinowski J."/>
            <person name="Ruckert C."/>
        </authorList>
    </citation>
    <scope>NUCLEOTIDE SEQUENCE [LARGE SCALE GENOMIC DNA]</scope>
    <source>
        <strain evidence="6">AJ 3170</strain>
    </source>
</reference>
<dbReference type="GO" id="GO:0008610">
    <property type="term" value="P:lipid biosynthetic process"/>
    <property type="evidence" value="ECO:0007669"/>
    <property type="project" value="InterPro"/>
</dbReference>
<dbReference type="PANTHER" id="PTHR43667:SF1">
    <property type="entry name" value="CYCLOPROPANE-FATTY-ACYL-PHOSPHOLIPID SYNTHASE"/>
    <property type="match status" value="1"/>
</dbReference>
<organism evidence="6 7">
    <name type="scientific">Corynebacterium glyciniphilum AJ 3170</name>
    <dbReference type="NCBI Taxonomy" id="1404245"/>
    <lineage>
        <taxon>Bacteria</taxon>
        <taxon>Bacillati</taxon>
        <taxon>Actinomycetota</taxon>
        <taxon>Actinomycetes</taxon>
        <taxon>Mycobacteriales</taxon>
        <taxon>Corynebacteriaceae</taxon>
        <taxon>Corynebacterium</taxon>
    </lineage>
</organism>
<dbReference type="Proteomes" id="UP000023703">
    <property type="component" value="Chromosome"/>
</dbReference>
<dbReference type="CDD" id="cd02440">
    <property type="entry name" value="AdoMet_MTases"/>
    <property type="match status" value="1"/>
</dbReference>
<keyword evidence="2 6" id="KW-0489">Methyltransferase</keyword>
<dbReference type="InterPro" id="IPR050723">
    <property type="entry name" value="CFA/CMAS"/>
</dbReference>
<dbReference type="PANTHER" id="PTHR43667">
    <property type="entry name" value="CYCLOPROPANE-FATTY-ACYL-PHOSPHOLIPID SYNTHASE"/>
    <property type="match status" value="1"/>
</dbReference>
<comment type="similarity">
    <text evidence="1">Belongs to the CFA/CMAS family.</text>
</comment>
<dbReference type="KEGG" id="cgy:CGLY_15690"/>
<evidence type="ECO:0000313" key="6">
    <source>
        <dbReference type="EMBL" id="AHW65574.1"/>
    </source>
</evidence>
<evidence type="ECO:0000256" key="3">
    <source>
        <dbReference type="ARBA" id="ARBA00022679"/>
    </source>
</evidence>
<dbReference type="EMBL" id="CP006842">
    <property type="protein sequence ID" value="AHW65574.1"/>
    <property type="molecule type" value="Genomic_DNA"/>
</dbReference>
<evidence type="ECO:0000256" key="2">
    <source>
        <dbReference type="ARBA" id="ARBA00022603"/>
    </source>
</evidence>
<evidence type="ECO:0000313" key="7">
    <source>
        <dbReference type="Proteomes" id="UP000023703"/>
    </source>
</evidence>
<dbReference type="AlphaFoldDB" id="X5DW73"/>
<name>X5DW73_9CORY</name>
<protein>
    <submittedName>
        <fullName evidence="6">Cyclopropane-fatty-acyl-phospholipid synthase</fullName>
        <ecNumber evidence="6">2.1.1.79</ecNumber>
    </submittedName>
</protein>
<dbReference type="HOGENOM" id="CLU_026434_6_2_11"/>
<keyword evidence="3 6" id="KW-0808">Transferase</keyword>
<dbReference type="OrthoDB" id="9782855at2"/>
<keyword evidence="4" id="KW-0949">S-adenosyl-L-methionine</keyword>
<dbReference type="PIRSF" id="PIRSF003085">
    <property type="entry name" value="CMAS"/>
    <property type="match status" value="1"/>
</dbReference>
<gene>
    <name evidence="6" type="primary">cfa1</name>
    <name evidence="6" type="ORF">CGLY_15690</name>
</gene>
<evidence type="ECO:0000256" key="1">
    <source>
        <dbReference type="ARBA" id="ARBA00010815"/>
    </source>
</evidence>
<keyword evidence="7" id="KW-1185">Reference proteome</keyword>
<dbReference type="GO" id="GO:0032259">
    <property type="term" value="P:methylation"/>
    <property type="evidence" value="ECO:0007669"/>
    <property type="project" value="UniProtKB-KW"/>
</dbReference>
<dbReference type="GO" id="GO:0008825">
    <property type="term" value="F:cyclopropane-fatty-acyl-phospholipid synthase activity"/>
    <property type="evidence" value="ECO:0007669"/>
    <property type="project" value="UniProtKB-EC"/>
</dbReference>
<dbReference type="Gene3D" id="3.40.50.150">
    <property type="entry name" value="Vaccinia Virus protein VP39"/>
    <property type="match status" value="1"/>
</dbReference>
<dbReference type="RefSeq" id="WP_038550613.1">
    <property type="nucleotide sequence ID" value="NZ_CP006842.1"/>
</dbReference>
<dbReference type="InterPro" id="IPR003333">
    <property type="entry name" value="CMAS"/>
</dbReference>
<accession>X5DW73</accession>